<dbReference type="AlphaFoldDB" id="A0AA49GRH5"/>
<protein>
    <submittedName>
        <fullName evidence="1">Uncharacterized protein</fullName>
    </submittedName>
</protein>
<reference evidence="1" key="1">
    <citation type="journal article" date="2023" name="Comput. Struct. Biotechnol. J.">
        <title>Discovery of a novel marine Bacteroidetes with a rich repertoire of carbohydrate-active enzymes.</title>
        <authorList>
            <person name="Chen B."/>
            <person name="Liu G."/>
            <person name="Chen Q."/>
            <person name="Wang H."/>
            <person name="Liu L."/>
            <person name="Tang K."/>
        </authorList>
    </citation>
    <scope>NUCLEOTIDE SEQUENCE</scope>
    <source>
        <strain evidence="1">TK19036</strain>
    </source>
</reference>
<evidence type="ECO:0000313" key="1">
    <source>
        <dbReference type="EMBL" id="WKN37006.1"/>
    </source>
</evidence>
<sequence length="101" mass="11779">MIPIPQEIRMKLVEIDQKLHLLSRQLYGKKLIGEYESNGRFQNFILELHLDGAFTLHFPKRILGTIEQKVFDQPEASQVDVISELNLLMAVIENQLHRVQI</sequence>
<accession>A0AA49GRH5</accession>
<reference evidence="1" key="2">
    <citation type="journal article" date="2024" name="Antonie Van Leeuwenhoek">
        <title>Roseihalotalea indica gen. nov., sp. nov., a halophilic Bacteroidetes from mesopelagic Southwest Indian Ocean with higher carbohydrate metabolic potential.</title>
        <authorList>
            <person name="Chen B."/>
            <person name="Zhang M."/>
            <person name="Lin D."/>
            <person name="Ye J."/>
            <person name="Tang K."/>
        </authorList>
    </citation>
    <scope>NUCLEOTIDE SEQUENCE</scope>
    <source>
        <strain evidence="1">TK19036</strain>
    </source>
</reference>
<dbReference type="EMBL" id="CP120682">
    <property type="protein sequence ID" value="WKN37006.1"/>
    <property type="molecule type" value="Genomic_DNA"/>
</dbReference>
<proteinExistence type="predicted"/>
<name>A0AA49GRH5_9BACT</name>
<organism evidence="1">
    <name type="scientific">Roseihalotalea indica</name>
    <dbReference type="NCBI Taxonomy" id="2867963"/>
    <lineage>
        <taxon>Bacteria</taxon>
        <taxon>Pseudomonadati</taxon>
        <taxon>Bacteroidota</taxon>
        <taxon>Cytophagia</taxon>
        <taxon>Cytophagales</taxon>
        <taxon>Catalimonadaceae</taxon>
        <taxon>Roseihalotalea</taxon>
    </lineage>
</organism>
<gene>
    <name evidence="1" type="ORF">K4G66_32065</name>
</gene>